<feature type="compositionally biased region" description="Basic and acidic residues" evidence="1">
    <location>
        <begin position="45"/>
        <end position="54"/>
    </location>
</feature>
<sequence>MDRRPLVKRATALAHAREANALALKVKTNERKIGEKCTNRRENGIERVIGREAPPETGNEEESGVEAGIEDIEMIGEIGKERVLAPATAVAAVLLLLPLPLPLINVAAAIDAETMRDAEKRRGEEAARGTDIDDNLLIFLIVLCFFLIFFF</sequence>
<dbReference type="WBParaSite" id="Csp11.Scaffold629.g9196.t1">
    <property type="protein sequence ID" value="Csp11.Scaffold629.g9196.t1"/>
    <property type="gene ID" value="Csp11.Scaffold629.g9196"/>
</dbReference>
<feature type="transmembrane region" description="Helical" evidence="2">
    <location>
        <begin position="132"/>
        <end position="150"/>
    </location>
</feature>
<evidence type="ECO:0000256" key="1">
    <source>
        <dbReference type="SAM" id="MobiDB-lite"/>
    </source>
</evidence>
<dbReference type="Proteomes" id="UP000095282">
    <property type="component" value="Unplaced"/>
</dbReference>
<keyword evidence="2" id="KW-1133">Transmembrane helix</keyword>
<dbReference type="AlphaFoldDB" id="A0A1I7UGV6"/>
<evidence type="ECO:0000256" key="2">
    <source>
        <dbReference type="SAM" id="Phobius"/>
    </source>
</evidence>
<evidence type="ECO:0000313" key="3">
    <source>
        <dbReference type="Proteomes" id="UP000095282"/>
    </source>
</evidence>
<accession>A0A1I7UGV6</accession>
<name>A0A1I7UGV6_9PELO</name>
<feature type="region of interest" description="Disordered" evidence="1">
    <location>
        <begin position="45"/>
        <end position="64"/>
    </location>
</feature>
<organism evidence="3 4">
    <name type="scientific">Caenorhabditis tropicalis</name>
    <dbReference type="NCBI Taxonomy" id="1561998"/>
    <lineage>
        <taxon>Eukaryota</taxon>
        <taxon>Metazoa</taxon>
        <taxon>Ecdysozoa</taxon>
        <taxon>Nematoda</taxon>
        <taxon>Chromadorea</taxon>
        <taxon>Rhabditida</taxon>
        <taxon>Rhabditina</taxon>
        <taxon>Rhabditomorpha</taxon>
        <taxon>Rhabditoidea</taxon>
        <taxon>Rhabditidae</taxon>
        <taxon>Peloderinae</taxon>
        <taxon>Caenorhabditis</taxon>
    </lineage>
</organism>
<keyword evidence="2" id="KW-0812">Transmembrane</keyword>
<evidence type="ECO:0000313" key="4">
    <source>
        <dbReference type="WBParaSite" id="Csp11.Scaffold629.g9196.t1"/>
    </source>
</evidence>
<keyword evidence="2" id="KW-0472">Membrane</keyword>
<keyword evidence="3" id="KW-1185">Reference proteome</keyword>
<proteinExistence type="predicted"/>
<reference evidence="4" key="1">
    <citation type="submission" date="2016-11" db="UniProtKB">
        <authorList>
            <consortium name="WormBaseParasite"/>
        </authorList>
    </citation>
    <scope>IDENTIFICATION</scope>
</reference>
<protein>
    <submittedName>
        <fullName evidence="4">Uncharacterized protein</fullName>
    </submittedName>
</protein>
<feature type="transmembrane region" description="Helical" evidence="2">
    <location>
        <begin position="89"/>
        <end position="111"/>
    </location>
</feature>